<evidence type="ECO:0000256" key="1">
    <source>
        <dbReference type="SAM" id="SignalP"/>
    </source>
</evidence>
<evidence type="ECO:0000313" key="2">
    <source>
        <dbReference type="EMBL" id="NGP86911.1"/>
    </source>
</evidence>
<dbReference type="RefSeq" id="WP_165265163.1">
    <property type="nucleotide sequence ID" value="NZ_JAALLS010000001.1"/>
</dbReference>
<dbReference type="EMBL" id="JAALLS010000001">
    <property type="protein sequence ID" value="NGP86911.1"/>
    <property type="molecule type" value="Genomic_DNA"/>
</dbReference>
<proteinExistence type="predicted"/>
<feature type="chain" id="PRO_5026957079" description="Lipoprotein" evidence="1">
    <location>
        <begin position="23"/>
        <end position="160"/>
    </location>
</feature>
<sequence>MKHSLRTVVILLFSLIFFSCNVTDKKTKDNLDLSDVEYDLNIDFSKHKHPLNKGTDQLVKELADYIYDNKVNSDERINTFRIRTENKKLLINYPIKNSPNVKSQSYFLAEPCKPKKKTCRSEKCVKKALKDIIGDGDRDVNIEYDRKMFKVEIKYTYQDC</sequence>
<name>A0A6M1T4M1_9BACT</name>
<keyword evidence="1" id="KW-0732">Signal</keyword>
<dbReference type="PROSITE" id="PS51257">
    <property type="entry name" value="PROKAR_LIPOPROTEIN"/>
    <property type="match status" value="1"/>
</dbReference>
<keyword evidence="3" id="KW-1185">Reference proteome</keyword>
<organism evidence="2 3">
    <name type="scientific">Fodinibius halophilus</name>
    <dbReference type="NCBI Taxonomy" id="1736908"/>
    <lineage>
        <taxon>Bacteria</taxon>
        <taxon>Pseudomonadati</taxon>
        <taxon>Balneolota</taxon>
        <taxon>Balneolia</taxon>
        <taxon>Balneolales</taxon>
        <taxon>Balneolaceae</taxon>
        <taxon>Fodinibius</taxon>
    </lineage>
</organism>
<dbReference type="AlphaFoldDB" id="A0A6M1T4M1"/>
<protein>
    <recommendedName>
        <fullName evidence="4">Lipoprotein</fullName>
    </recommendedName>
</protein>
<evidence type="ECO:0000313" key="3">
    <source>
        <dbReference type="Proteomes" id="UP000479132"/>
    </source>
</evidence>
<evidence type="ECO:0008006" key="4">
    <source>
        <dbReference type="Google" id="ProtNLM"/>
    </source>
</evidence>
<accession>A0A6M1T4M1</accession>
<comment type="caution">
    <text evidence="2">The sequence shown here is derived from an EMBL/GenBank/DDBJ whole genome shotgun (WGS) entry which is preliminary data.</text>
</comment>
<gene>
    <name evidence="2" type="ORF">G3569_00990</name>
</gene>
<dbReference type="Proteomes" id="UP000479132">
    <property type="component" value="Unassembled WGS sequence"/>
</dbReference>
<feature type="signal peptide" evidence="1">
    <location>
        <begin position="1"/>
        <end position="22"/>
    </location>
</feature>
<reference evidence="2 3" key="1">
    <citation type="submission" date="2020-02" db="EMBL/GenBank/DDBJ databases">
        <title>Aliifodinibius halophilus 2W32, complete genome.</title>
        <authorList>
            <person name="Li Y."/>
            <person name="Wu S."/>
        </authorList>
    </citation>
    <scope>NUCLEOTIDE SEQUENCE [LARGE SCALE GENOMIC DNA]</scope>
    <source>
        <strain evidence="2 3">2W32</strain>
    </source>
</reference>